<name>A0A0S3R1S8_PHAAN</name>
<dbReference type="AlphaFoldDB" id="A0A0S3R1S8"/>
<evidence type="ECO:0000313" key="1">
    <source>
        <dbReference type="EMBL" id="BAT74581.1"/>
    </source>
</evidence>
<evidence type="ECO:0000313" key="2">
    <source>
        <dbReference type="Proteomes" id="UP000291084"/>
    </source>
</evidence>
<gene>
    <name evidence="1" type="primary">Vigan.01G228400</name>
    <name evidence="1" type="ORF">VIGAN_01228400</name>
</gene>
<protein>
    <submittedName>
        <fullName evidence="1">Uncharacterized protein</fullName>
    </submittedName>
</protein>
<dbReference type="EMBL" id="AP015034">
    <property type="protein sequence ID" value="BAT74581.1"/>
    <property type="molecule type" value="Genomic_DNA"/>
</dbReference>
<keyword evidence="2" id="KW-1185">Reference proteome</keyword>
<proteinExistence type="predicted"/>
<accession>A0A0S3R1S8</accession>
<dbReference type="Proteomes" id="UP000291084">
    <property type="component" value="Chromosome 1"/>
</dbReference>
<sequence>MRGHTLLIRASNVVDTADGDSGANGGSKRRNDVWLCRRCDKGSNNGKLNHDTFCLREKSITVKLLHQENSTLDSALTPLPKRLP</sequence>
<reference evidence="1 2" key="1">
    <citation type="journal article" date="2015" name="Sci. Rep.">
        <title>The power of single molecule real-time sequencing technology in the de novo assembly of a eukaryotic genome.</title>
        <authorList>
            <person name="Sakai H."/>
            <person name="Naito K."/>
            <person name="Ogiso-Tanaka E."/>
            <person name="Takahashi Y."/>
            <person name="Iseki K."/>
            <person name="Muto C."/>
            <person name="Satou K."/>
            <person name="Teruya K."/>
            <person name="Shiroma A."/>
            <person name="Shimoji M."/>
            <person name="Hirano T."/>
            <person name="Itoh T."/>
            <person name="Kaga A."/>
            <person name="Tomooka N."/>
        </authorList>
    </citation>
    <scope>NUCLEOTIDE SEQUENCE [LARGE SCALE GENOMIC DNA]</scope>
    <source>
        <strain evidence="2">cv. Shumari</strain>
    </source>
</reference>
<organism evidence="1 2">
    <name type="scientific">Vigna angularis var. angularis</name>
    <dbReference type="NCBI Taxonomy" id="157739"/>
    <lineage>
        <taxon>Eukaryota</taxon>
        <taxon>Viridiplantae</taxon>
        <taxon>Streptophyta</taxon>
        <taxon>Embryophyta</taxon>
        <taxon>Tracheophyta</taxon>
        <taxon>Spermatophyta</taxon>
        <taxon>Magnoliopsida</taxon>
        <taxon>eudicotyledons</taxon>
        <taxon>Gunneridae</taxon>
        <taxon>Pentapetalae</taxon>
        <taxon>rosids</taxon>
        <taxon>fabids</taxon>
        <taxon>Fabales</taxon>
        <taxon>Fabaceae</taxon>
        <taxon>Papilionoideae</taxon>
        <taxon>50 kb inversion clade</taxon>
        <taxon>NPAAA clade</taxon>
        <taxon>indigoferoid/millettioid clade</taxon>
        <taxon>Phaseoleae</taxon>
        <taxon>Vigna</taxon>
    </lineage>
</organism>